<dbReference type="PANTHER" id="PTHR30352">
    <property type="entry name" value="PYRUVATE FORMATE-LYASE-ACTIVATING ENZYME"/>
    <property type="match status" value="1"/>
</dbReference>
<keyword evidence="3" id="KW-0949">S-adenosyl-L-methionine</keyword>
<dbReference type="PANTHER" id="PTHR30352:SF2">
    <property type="entry name" value="ANAEROBIC RIBONUCLEOSIDE-TRIPHOSPHATE REDUCTASE-ACTIVATING PROTEIN"/>
    <property type="match status" value="1"/>
</dbReference>
<sequence>MRADRDDGTGLRVRVSGSHFPVTVLGPGRRLGIWLQGCPLACAGCVSRHTWDPTGGHDTTVGALLELWRAALAAGAEGLTVSGGEPLAQPEALTALLAGAARERGAVPADLLLYTGYSTVEVVADQARLGAVRHADALVSGRYVAVRPTDLVWRGSANQRLVPRTALGTARYGPHLTRRATDPTLQAVGLGSAVALLGVPRPGELAELEAGLSAAGTVLTEASWRAGEAVAGRRPTPRDRGR</sequence>
<evidence type="ECO:0000256" key="4">
    <source>
        <dbReference type="ARBA" id="ARBA00022723"/>
    </source>
</evidence>
<organism evidence="7 8">
    <name type="scientific">Streptomyces chisholmiae</name>
    <dbReference type="NCBI Taxonomy" id="3075540"/>
    <lineage>
        <taxon>Bacteria</taxon>
        <taxon>Bacillati</taxon>
        <taxon>Actinomycetota</taxon>
        <taxon>Actinomycetes</taxon>
        <taxon>Kitasatosporales</taxon>
        <taxon>Streptomycetaceae</taxon>
        <taxon>Streptomyces</taxon>
    </lineage>
</organism>
<gene>
    <name evidence="7" type="ORF">RM844_22220</name>
</gene>
<keyword evidence="2" id="KW-0004">4Fe-4S</keyword>
<dbReference type="SUPFAM" id="SSF102114">
    <property type="entry name" value="Radical SAM enzymes"/>
    <property type="match status" value="1"/>
</dbReference>
<name>A0ABU2JVJ4_9ACTN</name>
<dbReference type="InterPro" id="IPR034457">
    <property type="entry name" value="Organic_radical-activating"/>
</dbReference>
<evidence type="ECO:0000256" key="2">
    <source>
        <dbReference type="ARBA" id="ARBA00022485"/>
    </source>
</evidence>
<evidence type="ECO:0000313" key="8">
    <source>
        <dbReference type="Proteomes" id="UP001183410"/>
    </source>
</evidence>
<evidence type="ECO:0000256" key="6">
    <source>
        <dbReference type="ARBA" id="ARBA00023014"/>
    </source>
</evidence>
<comment type="caution">
    <text evidence="7">The sequence shown here is derived from an EMBL/GenBank/DDBJ whole genome shotgun (WGS) entry which is preliminary data.</text>
</comment>
<protein>
    <submittedName>
        <fullName evidence="7">4Fe-4S single cluster domain-containing protein</fullName>
    </submittedName>
</protein>
<reference evidence="8" key="1">
    <citation type="submission" date="2023-07" db="EMBL/GenBank/DDBJ databases">
        <title>30 novel species of actinomycetes from the DSMZ collection.</title>
        <authorList>
            <person name="Nouioui I."/>
        </authorList>
    </citation>
    <scope>NUCLEOTIDE SEQUENCE [LARGE SCALE GENOMIC DNA]</scope>
    <source>
        <strain evidence="8">DSM 44915</strain>
    </source>
</reference>
<evidence type="ECO:0000256" key="5">
    <source>
        <dbReference type="ARBA" id="ARBA00023004"/>
    </source>
</evidence>
<accession>A0ABU2JVJ4</accession>
<dbReference type="RefSeq" id="WP_311669094.1">
    <property type="nucleotide sequence ID" value="NZ_JAVREO010000014.1"/>
</dbReference>
<keyword evidence="6" id="KW-0411">Iron-sulfur</keyword>
<dbReference type="Proteomes" id="UP001183410">
    <property type="component" value="Unassembled WGS sequence"/>
</dbReference>
<evidence type="ECO:0000313" key="7">
    <source>
        <dbReference type="EMBL" id="MDT0269005.1"/>
    </source>
</evidence>
<dbReference type="InterPro" id="IPR013785">
    <property type="entry name" value="Aldolase_TIM"/>
</dbReference>
<keyword evidence="5" id="KW-0408">Iron</keyword>
<evidence type="ECO:0000256" key="3">
    <source>
        <dbReference type="ARBA" id="ARBA00022691"/>
    </source>
</evidence>
<dbReference type="EMBL" id="JAVREO010000014">
    <property type="protein sequence ID" value="MDT0269005.1"/>
    <property type="molecule type" value="Genomic_DNA"/>
</dbReference>
<dbReference type="InterPro" id="IPR058240">
    <property type="entry name" value="rSAM_sf"/>
</dbReference>
<proteinExistence type="predicted"/>
<evidence type="ECO:0000256" key="1">
    <source>
        <dbReference type="ARBA" id="ARBA00001966"/>
    </source>
</evidence>
<dbReference type="SFLD" id="SFLDS00029">
    <property type="entry name" value="Radical_SAM"/>
    <property type="match status" value="1"/>
</dbReference>
<dbReference type="InterPro" id="IPR007197">
    <property type="entry name" value="rSAM"/>
</dbReference>
<comment type="cofactor">
    <cofactor evidence="1">
        <name>[4Fe-4S] cluster</name>
        <dbReference type="ChEBI" id="CHEBI:49883"/>
    </cofactor>
</comment>
<keyword evidence="8" id="KW-1185">Reference proteome</keyword>
<keyword evidence="4" id="KW-0479">Metal-binding</keyword>
<dbReference type="Pfam" id="PF13353">
    <property type="entry name" value="Fer4_12"/>
    <property type="match status" value="1"/>
</dbReference>
<dbReference type="Gene3D" id="3.20.20.70">
    <property type="entry name" value="Aldolase class I"/>
    <property type="match status" value="1"/>
</dbReference>